<comment type="caution">
    <text evidence="2">The sequence shown here is derived from an EMBL/GenBank/DDBJ whole genome shotgun (WGS) entry which is preliminary data.</text>
</comment>
<gene>
    <name evidence="2" type="ORF">HNR59_001876</name>
</gene>
<sequence length="1114" mass="117370">MDLGALPSAGCAPPLGRASLRRRARWLKRFLASVAILAVLLCVAVYGIGASGVGTARLQQEAEAAIRRLAETDVKVESGPAGVTLDGSSFLALQVRDLSLLSEDGRPMLQAGSVRFGMRALPLVTGEVRLTSARLSDARIDLAALPSAGGDWAASLRDRQGLIDPDKVIAAVFDGVREALDAVRLDSVRSIRLINVEVALPEESGLGSVKIADAVVRQAGADRMELSTSALIDGRAITVAGNAAQEAGTRRITDLDATIEIAGDRRELFWPGAGHEVGSGTLRLTGAEGAGENQSRLNAMLKLQGSALDLGKNGLVAGDLAIEAALESGSNKIDVSRLQLNTGQSSFAFEGSIGPRPVGASPDGKPAYRYDFVSDGSSLSPDDSSEPALKFLTRIAGTYDVASRRLVADTIAVRSGAGGDAVGMGAVQFAEGKVPGVFLALTVHDMPVSHAKQLWPWMAAGSARQWVLKNLFGGRVTEASLHYDLPPGRLGSGLPPGPKEVFGRFDVESTRFDTAGHIPPVRDAVGRIEFEGTKVRISLDSGTVYMPSGRIAAASNGTLTVDDAEKRPVIGKLDIDVEGEADAIVELASYEPISAMRYVGMKPEEFSGHVTGNVKADIPLQSGADVSKLNWLVALDYTDLGLQREFDGQNVSGANGSIVVDPDKATITANATLNGIPAEISLVEPLKPGESDARSRKVALILDDKLREKMMPGLAGLLSGTMKVGLENRPDGLRALTTDLTSTKLTIPWAGWSKGAGIPAQLSLLMKTEGTNTRLTNISLDGKSFSLRGEMQLAGGALSSATFDKVRLNRDDDVAVSIRRNGSGYKVDVSGAVLDARSVIRQFTAEPAGSGKKGTNRDAISLTANVARLSGFHGEVLGGFRLNYDATGSRINALKASAMTGDGATVTAEAGTSGNQRTITMRSANAGAVLRFLDVYRNVQGGGISIALQGGVDGPLRGKIDARDFLVVNEPKLASIVSTTPKGDSRSLNQAVRGDMDTSRVQFERGFTEVETGTGYVKLANGVLRGPLIGTTFQGILYDQNDNMDMTGTFMPAYGFNRIFGELPLVGAILGNGRDRGLIGVTYRLRGNVKKPELEINPLSVIAPGIFRSIFEYR</sequence>
<evidence type="ECO:0000313" key="2">
    <source>
        <dbReference type="EMBL" id="MBB6012531.1"/>
    </source>
</evidence>
<reference evidence="2 3" key="1">
    <citation type="submission" date="2020-08" db="EMBL/GenBank/DDBJ databases">
        <title>Genomic Encyclopedia of Type Strains, Phase IV (KMG-IV): sequencing the most valuable type-strain genomes for metagenomic binning, comparative biology and taxonomic classification.</title>
        <authorList>
            <person name="Goeker M."/>
        </authorList>
    </citation>
    <scope>NUCLEOTIDE SEQUENCE [LARGE SCALE GENOMIC DNA]</scope>
    <source>
        <strain evidence="2 3">DSM 11099</strain>
    </source>
</reference>
<dbReference type="Proteomes" id="UP000533306">
    <property type="component" value="Unassembled WGS sequence"/>
</dbReference>
<organism evidence="2 3">
    <name type="scientific">Aquamicrobium lusatiense</name>
    <dbReference type="NCBI Taxonomy" id="89772"/>
    <lineage>
        <taxon>Bacteria</taxon>
        <taxon>Pseudomonadati</taxon>
        <taxon>Pseudomonadota</taxon>
        <taxon>Alphaproteobacteria</taxon>
        <taxon>Hyphomicrobiales</taxon>
        <taxon>Phyllobacteriaceae</taxon>
        <taxon>Aquamicrobium</taxon>
    </lineage>
</organism>
<feature type="transmembrane region" description="Helical" evidence="1">
    <location>
        <begin position="30"/>
        <end position="49"/>
    </location>
</feature>
<evidence type="ECO:0008006" key="4">
    <source>
        <dbReference type="Google" id="ProtNLM"/>
    </source>
</evidence>
<dbReference type="EMBL" id="JACHEU010000001">
    <property type="protein sequence ID" value="MBB6012531.1"/>
    <property type="molecule type" value="Genomic_DNA"/>
</dbReference>
<keyword evidence="1" id="KW-0472">Membrane</keyword>
<proteinExistence type="predicted"/>
<dbReference type="AlphaFoldDB" id="A0A7W9S1S9"/>
<name>A0A7W9S1S9_9HYPH</name>
<protein>
    <recommendedName>
        <fullName evidence="4">DUF3971 domain-containing protein</fullName>
    </recommendedName>
</protein>
<accession>A0A7W9S1S9</accession>
<evidence type="ECO:0000256" key="1">
    <source>
        <dbReference type="SAM" id="Phobius"/>
    </source>
</evidence>
<keyword evidence="1" id="KW-1133">Transmembrane helix</keyword>
<keyword evidence="3" id="KW-1185">Reference proteome</keyword>
<evidence type="ECO:0000313" key="3">
    <source>
        <dbReference type="Proteomes" id="UP000533306"/>
    </source>
</evidence>
<keyword evidence="1" id="KW-0812">Transmembrane</keyword>